<dbReference type="Proteomes" id="UP000189703">
    <property type="component" value="Unplaced"/>
</dbReference>
<evidence type="ECO:0000256" key="4">
    <source>
        <dbReference type="RuleBase" id="RU362057"/>
    </source>
</evidence>
<reference evidence="6" key="1">
    <citation type="submission" date="2025-08" db="UniProtKB">
        <authorList>
            <consortium name="RefSeq"/>
        </authorList>
    </citation>
    <scope>IDENTIFICATION</scope>
</reference>
<dbReference type="GeneID" id="104588567"/>
<accession>A0A1U7ZC43</accession>
<dbReference type="RefSeq" id="XP_010244855.2">
    <property type="nucleotide sequence ID" value="XM_010246553.2"/>
</dbReference>
<dbReference type="STRING" id="4432.A0A1U7ZC43"/>
<dbReference type="InterPro" id="IPR035595">
    <property type="entry name" value="UDP_glycos_trans_CS"/>
</dbReference>
<gene>
    <name evidence="6" type="primary">LOC104588567</name>
</gene>
<dbReference type="AlphaFoldDB" id="A0A1U7ZC43"/>
<dbReference type="SUPFAM" id="SSF53756">
    <property type="entry name" value="UDP-Glycosyltransferase/glycogen phosphorylase"/>
    <property type="match status" value="1"/>
</dbReference>
<feature type="non-terminal residue" evidence="6">
    <location>
        <position position="1"/>
    </location>
</feature>
<evidence type="ECO:0000256" key="1">
    <source>
        <dbReference type="ARBA" id="ARBA00009995"/>
    </source>
</evidence>
<dbReference type="eggNOG" id="KOG1192">
    <property type="taxonomic scope" value="Eukaryota"/>
</dbReference>
<organism evidence="5 6">
    <name type="scientific">Nelumbo nucifera</name>
    <name type="common">Sacred lotus</name>
    <dbReference type="NCBI Taxonomy" id="4432"/>
    <lineage>
        <taxon>Eukaryota</taxon>
        <taxon>Viridiplantae</taxon>
        <taxon>Streptophyta</taxon>
        <taxon>Embryophyta</taxon>
        <taxon>Tracheophyta</taxon>
        <taxon>Spermatophyta</taxon>
        <taxon>Magnoliopsida</taxon>
        <taxon>Proteales</taxon>
        <taxon>Nelumbonaceae</taxon>
        <taxon>Nelumbo</taxon>
    </lineage>
</organism>
<evidence type="ECO:0000256" key="3">
    <source>
        <dbReference type="RuleBase" id="RU003718"/>
    </source>
</evidence>
<name>A0A1U7ZC43_NELNU</name>
<evidence type="ECO:0000256" key="2">
    <source>
        <dbReference type="ARBA" id="ARBA00022679"/>
    </source>
</evidence>
<sequence length="409" mass="45188">YLSFHLLPPLSPPLDPSLFPNPIAASLEFSRLNCPNVLHALQTISNSTPVRALITSDPYGAFHPNIPTYYYFSSGAASLAAIVHLPTLHNQWTTGFKDLPFSLVSIPGLPPIPASHMPEPILDREDPAYHGFLCFAANLARSQGIIVNTFDSLEPRAIKAITDGFCIPDSKTPLLYNIGPFIDKSFDRTGGEAECFSWLDAQPNQSVVFLSFGSQDTFSALQVREIATGLDNSGQRFLWVVRSPPPKQEHRNNKRLAALTDPDLDALLPEGFLARTRNRGLVVKSWAPQEAVLNRESVGGFVTQCGWNSILEAVCAGVPMVAWPLCAEQHMNRAVLVEDMKLAMPVEQAEDGFVSSVEVEMRVRALMESEEGRALRERSQMMRENAKAVHGQGGSSRIAFYKLTESWRR</sequence>
<evidence type="ECO:0000313" key="6">
    <source>
        <dbReference type="RefSeq" id="XP_010244855.2"/>
    </source>
</evidence>
<dbReference type="CDD" id="cd03784">
    <property type="entry name" value="GT1_Gtf-like"/>
    <property type="match status" value="1"/>
</dbReference>
<keyword evidence="5" id="KW-1185">Reference proteome</keyword>
<keyword evidence="2 3" id="KW-0808">Transferase</keyword>
<dbReference type="PANTHER" id="PTHR48048">
    <property type="entry name" value="GLYCOSYLTRANSFERASE"/>
    <property type="match status" value="1"/>
</dbReference>
<dbReference type="GO" id="GO:0035251">
    <property type="term" value="F:UDP-glucosyltransferase activity"/>
    <property type="evidence" value="ECO:0007669"/>
    <property type="project" value="InterPro"/>
</dbReference>
<dbReference type="OrthoDB" id="5835829at2759"/>
<dbReference type="KEGG" id="nnu:104588567"/>
<comment type="similarity">
    <text evidence="1 3">Belongs to the UDP-glycosyltransferase family.</text>
</comment>
<dbReference type="PROSITE" id="PS00375">
    <property type="entry name" value="UDPGT"/>
    <property type="match status" value="1"/>
</dbReference>
<dbReference type="OMA" id="KIPGYCF"/>
<dbReference type="FunFam" id="3.40.50.2000:FF:000020">
    <property type="entry name" value="Glycosyltransferase"/>
    <property type="match status" value="1"/>
</dbReference>
<dbReference type="EC" id="2.4.1.-" evidence="4"/>
<proteinExistence type="inferred from homology"/>
<dbReference type="GO" id="GO:0016757">
    <property type="term" value="F:glycosyltransferase activity"/>
    <property type="evidence" value="ECO:0000318"/>
    <property type="project" value="GO_Central"/>
</dbReference>
<evidence type="ECO:0000313" key="5">
    <source>
        <dbReference type="Proteomes" id="UP000189703"/>
    </source>
</evidence>
<keyword evidence="3" id="KW-0328">Glycosyltransferase</keyword>
<dbReference type="InterPro" id="IPR050481">
    <property type="entry name" value="UDP-glycosyltransf_plant"/>
</dbReference>
<dbReference type="PANTHER" id="PTHR48048:SF20">
    <property type="entry name" value="GLYCOSYLTRANSFERASE"/>
    <property type="match status" value="1"/>
</dbReference>
<dbReference type="InParanoid" id="A0A1U7ZC43"/>
<dbReference type="InterPro" id="IPR002213">
    <property type="entry name" value="UDP_glucos_trans"/>
</dbReference>
<dbReference type="Pfam" id="PF00201">
    <property type="entry name" value="UDPGT"/>
    <property type="match status" value="1"/>
</dbReference>
<protein>
    <recommendedName>
        <fullName evidence="4">Glycosyltransferase</fullName>
        <ecNumber evidence="4">2.4.1.-</ecNumber>
    </recommendedName>
</protein>
<dbReference type="Gene3D" id="3.40.50.2000">
    <property type="entry name" value="Glycogen Phosphorylase B"/>
    <property type="match status" value="2"/>
</dbReference>